<dbReference type="InterPro" id="IPR050474">
    <property type="entry name" value="Hel308_SKI2-like"/>
</dbReference>
<dbReference type="InterPro" id="IPR014001">
    <property type="entry name" value="Helicase_ATP-bd"/>
</dbReference>
<dbReference type="Pfam" id="PF23445">
    <property type="entry name" value="WHD_SNRNP200"/>
    <property type="match status" value="2"/>
</dbReference>
<evidence type="ECO:0000256" key="4">
    <source>
        <dbReference type="ARBA" id="ARBA00022840"/>
    </source>
</evidence>
<dbReference type="GO" id="GO:0004386">
    <property type="term" value="F:helicase activity"/>
    <property type="evidence" value="ECO:0007669"/>
    <property type="project" value="UniProtKB-KW"/>
</dbReference>
<dbReference type="PANTHER" id="PTHR47961">
    <property type="entry name" value="DNA POLYMERASE THETA, PUTATIVE (AFU_ORTHOLOGUE AFUA_1G05260)-RELATED"/>
    <property type="match status" value="1"/>
</dbReference>
<feature type="non-terminal residue" evidence="7">
    <location>
        <position position="1719"/>
    </location>
</feature>
<evidence type="ECO:0000313" key="7">
    <source>
        <dbReference type="EMBL" id="RKP04068.1"/>
    </source>
</evidence>
<dbReference type="InterPro" id="IPR004179">
    <property type="entry name" value="Sec63-dom"/>
</dbReference>
<dbReference type="STRING" id="1555241.A0A4P9XEV8"/>
<keyword evidence="1" id="KW-0547">Nucleotide-binding</keyword>
<dbReference type="EMBL" id="ML014114">
    <property type="protein sequence ID" value="RKP04068.1"/>
    <property type="molecule type" value="Genomic_DNA"/>
</dbReference>
<dbReference type="InterPro" id="IPR057842">
    <property type="entry name" value="WH_MER3"/>
</dbReference>
<dbReference type="Pfam" id="PF02889">
    <property type="entry name" value="Sec63"/>
    <property type="match status" value="2"/>
</dbReference>
<evidence type="ECO:0000259" key="6">
    <source>
        <dbReference type="PROSITE" id="PS51194"/>
    </source>
</evidence>
<sequence length="1719" mass="194793">MRCQRHLATQNLAQDGPFVCDFADRLYTVLCERSGAELEARLVELLGYHDMDLIAYLIRDAGAITKALRKQAAQLVAKGRDYEEREELHRRHAQAEHLEAVQQALERRSASNLPNVYTLDDGGGATTKDPYAGFAVDAQLVLPEGAEKITEKDYDEIVLPIKHHRIPDDEAALIKIKDLDPVSQRVFHAYRTLNRVQSIVFPIAALTNENMLVCAPTGAGKTDIALLTVLRMLSHYMHEGRVISREFKAIYIAPMKALAAEITEKFSSRLKVLGIRVRELTGDMQLTRAEIENTEMLVTTPEKWDVVTRKSSDEYNVRLLILDEVHLLHEERGAVLESLIARTQRQVETQQKPIRIVGLSATLPNYVDVAEFLAVNPKKGLFFFDSHFRPCPLEQHFVGIKGTGGKVKARTNQAAYDRVVQFLKEDHQVMVFVHSRKETVKSAQSLFELCAGDAEESLLFQLQEGAAGLDEAKVEFSKSRNSEMKELFQRGVGMHHAGMLRKDRNLVEKWFDKGIIRVLFCTATLAWGVNLPAYAVIIKGTDVYDSSKGKMSDLSILDVVQIFGRAGRPQYEDRGVATLITSNAKLTQYVTAITQSTPIESTFHQQLAEHLNAEISLGTVTTIEEASRWLSYTFLYVRMRRNPFHYGIDWKELRDDPLVLNHRRRMLTTAAAYLHKLQMIDFHEASGRMAPKNMGRTAANFYLRSDTIEWVNTTLAPEMTEADVLKLVCGAKEFEQIQVRQEEIPELTDLRRHFCECQVKQMDTSAGKTNILLQTYLSRGRVQEFSLISDMNYIAQNAARILRAFFEIALQRLWAFPARILLQFCQSVECLVWPFEHVLRLFGKANIPLNIIERLENNPTYHSAQSWVEDVRAMSVDDISALVGNKRVGPTIHECVWQFPVAYPNAEIMPVTGHVMKVAISLVFDWDWVRKGIHHAETFHLMLEDVHGAHVLHVETITVTYHHYRQGSLDLEWILPVPTDEALSLEKDEIIHLDQVVLRCVSDRWLGAETLVTLSLHDLTWPDASRTAHTDLLDLQALPITALKNPQYEAICRPRFTYFNPLQTQIFHTMYHTRESALIGAPTGSGKTMAAELALWASFRDRPNGKVVYIAPLKALVKERMKDWSRRLLGPLNKRMVELTGDVTPDVRTIEAADIIVTTPEKWDSVSRGWQRRSYVQDVDLVIFDEIHLLGTERGPVLEVIISRMRQISTVLSKDIRLVGLSTALANAIDVADWMHVTKRGLFNFRNSVRPVPLEIYIEGFPGRHYCPRMATMNKPVFAAIDKHSPDKSVLVFVSSRRQTRLTAQALISLLASSQQEAASGHHDPKRWLHMPEEDMTQLLSAVRDPHLKFALQFGIGLHHAGLVEEDRQIVEELYLNARIQILIATSTVAWGLNFPAHLVVVKGTEFYDARVGGYVDFPVTDVLQMMGRAGRPQFDKTGIAVVLVHESKKDFYKRFLHESFPVESSLLKVVAEHVNAEVVNGTITSRLSAMEFLTWTYMYRRLFYNPSYYGCPSVGGINAFLSRVIDTCVAELKRSGCITEAQNQIAPTPLGDIAAFYYVSHLTVRRFNTIMQAPMQTVTGGLLLLASAVEYELLPVRHDEDLENKALNSQVKVGLDAVLAPTRFFRPDEDLLQRTGWEHPATKCFLLLQCHLLGRTQFDVPDYVTDLRSVMDQIIRLVTALIEVAFEKKSLSCVDGTIRLLQSIKQGLWPTAEPFQLL</sequence>
<evidence type="ECO:0008006" key="9">
    <source>
        <dbReference type="Google" id="ProtNLM"/>
    </source>
</evidence>
<dbReference type="FunFam" id="3.40.50.300:FF:000062">
    <property type="entry name" value="U5 small nuclear ribonucleoprotein helicase"/>
    <property type="match status" value="1"/>
</dbReference>
<dbReference type="InterPro" id="IPR011545">
    <property type="entry name" value="DEAD/DEAH_box_helicase_dom"/>
</dbReference>
<dbReference type="SUPFAM" id="SSF46785">
    <property type="entry name" value="Winged helix' DNA-binding domain"/>
    <property type="match status" value="2"/>
</dbReference>
<keyword evidence="4" id="KW-0067">ATP-binding</keyword>
<dbReference type="Gene3D" id="1.10.3380.10">
    <property type="entry name" value="Sec63 N-terminal domain-like domain"/>
    <property type="match status" value="2"/>
</dbReference>
<dbReference type="SMART" id="SM00973">
    <property type="entry name" value="Sec63"/>
    <property type="match status" value="1"/>
</dbReference>
<keyword evidence="2" id="KW-0378">Hydrolase</keyword>
<reference evidence="8" key="1">
    <citation type="journal article" date="2018" name="Nat. Microbiol.">
        <title>Leveraging single-cell genomics to expand the fungal tree of life.</title>
        <authorList>
            <person name="Ahrendt S.R."/>
            <person name="Quandt C.A."/>
            <person name="Ciobanu D."/>
            <person name="Clum A."/>
            <person name="Salamov A."/>
            <person name="Andreopoulos B."/>
            <person name="Cheng J.F."/>
            <person name="Woyke T."/>
            <person name="Pelin A."/>
            <person name="Henrissat B."/>
            <person name="Reynolds N.K."/>
            <person name="Benny G.L."/>
            <person name="Smith M.E."/>
            <person name="James T.Y."/>
            <person name="Grigoriev I.V."/>
        </authorList>
    </citation>
    <scope>NUCLEOTIDE SEQUENCE [LARGE SCALE GENOMIC DNA]</scope>
    <source>
        <strain evidence="8">ATCC 52028</strain>
    </source>
</reference>
<dbReference type="Pfam" id="PF00270">
    <property type="entry name" value="DEAD"/>
    <property type="match status" value="2"/>
</dbReference>
<dbReference type="SUPFAM" id="SSF158702">
    <property type="entry name" value="Sec63 N-terminal domain-like"/>
    <property type="match status" value="2"/>
</dbReference>
<dbReference type="GO" id="GO:0016787">
    <property type="term" value="F:hydrolase activity"/>
    <property type="evidence" value="ECO:0007669"/>
    <property type="project" value="UniProtKB-KW"/>
</dbReference>
<dbReference type="FunFam" id="3.40.50.300:FF:000102">
    <property type="entry name" value="RNA helicase, activating signal cointegrator 1"/>
    <property type="match status" value="1"/>
</dbReference>
<name>A0A4P9XEV8_9FUNG</name>
<accession>A0A4P9XEV8</accession>
<dbReference type="FunFam" id="3.40.50.300:FF:000198">
    <property type="entry name" value="Activating signal cointegrator 1 complex subunit"/>
    <property type="match status" value="1"/>
</dbReference>
<feature type="domain" description="Helicase C-terminal" evidence="6">
    <location>
        <begin position="415"/>
        <end position="627"/>
    </location>
</feature>
<dbReference type="InterPro" id="IPR036390">
    <property type="entry name" value="WH_DNA-bd_sf"/>
</dbReference>
<organism evidence="7 8">
    <name type="scientific">Caulochytrium protostelioides</name>
    <dbReference type="NCBI Taxonomy" id="1555241"/>
    <lineage>
        <taxon>Eukaryota</taxon>
        <taxon>Fungi</taxon>
        <taxon>Fungi incertae sedis</taxon>
        <taxon>Chytridiomycota</taxon>
        <taxon>Chytridiomycota incertae sedis</taxon>
        <taxon>Chytridiomycetes</taxon>
        <taxon>Caulochytriales</taxon>
        <taxon>Caulochytriaceae</taxon>
        <taxon>Caulochytrium</taxon>
    </lineage>
</organism>
<dbReference type="Gene3D" id="1.10.10.10">
    <property type="entry name" value="Winged helix-like DNA-binding domain superfamily/Winged helix DNA-binding domain"/>
    <property type="match status" value="2"/>
</dbReference>
<evidence type="ECO:0000256" key="2">
    <source>
        <dbReference type="ARBA" id="ARBA00022801"/>
    </source>
</evidence>
<dbReference type="Pfam" id="PF00271">
    <property type="entry name" value="Helicase_C"/>
    <property type="match status" value="2"/>
</dbReference>
<keyword evidence="8" id="KW-1185">Reference proteome</keyword>
<dbReference type="Proteomes" id="UP000274922">
    <property type="component" value="Unassembled WGS sequence"/>
</dbReference>
<dbReference type="CDD" id="cd18795">
    <property type="entry name" value="SF2_C_Ski2"/>
    <property type="match status" value="2"/>
</dbReference>
<dbReference type="InterPro" id="IPR036388">
    <property type="entry name" value="WH-like_DNA-bd_sf"/>
</dbReference>
<feature type="domain" description="Helicase ATP-binding" evidence="5">
    <location>
        <begin position="1068"/>
        <end position="1243"/>
    </location>
</feature>
<dbReference type="PANTHER" id="PTHR47961:SF13">
    <property type="entry name" value="ACTIVATING SIGNAL COINTEGRATOR 1 COMPLEX SUBUNIT 3"/>
    <property type="match status" value="1"/>
</dbReference>
<dbReference type="SMART" id="SM00490">
    <property type="entry name" value="HELICc"/>
    <property type="match status" value="2"/>
</dbReference>
<dbReference type="SMART" id="SM00382">
    <property type="entry name" value="AAA"/>
    <property type="match status" value="2"/>
</dbReference>
<proteinExistence type="predicted"/>
<dbReference type="FunFam" id="1.10.10.10:FF:000024">
    <property type="entry name" value="U5 small nuclear ribonucleoprotein helicase"/>
    <property type="match status" value="1"/>
</dbReference>
<evidence type="ECO:0000256" key="3">
    <source>
        <dbReference type="ARBA" id="ARBA00022806"/>
    </source>
</evidence>
<keyword evidence="3" id="KW-0347">Helicase</keyword>
<dbReference type="SMART" id="SM00487">
    <property type="entry name" value="DEXDc"/>
    <property type="match status" value="2"/>
</dbReference>
<dbReference type="InterPro" id="IPR003593">
    <property type="entry name" value="AAA+_ATPase"/>
</dbReference>
<dbReference type="OrthoDB" id="5575at2759"/>
<dbReference type="PROSITE" id="PS51192">
    <property type="entry name" value="HELICASE_ATP_BIND_1"/>
    <property type="match status" value="2"/>
</dbReference>
<dbReference type="InterPro" id="IPR035892">
    <property type="entry name" value="C2_domain_sf"/>
</dbReference>
<dbReference type="Gene3D" id="2.60.40.150">
    <property type="entry name" value="C2 domain"/>
    <property type="match status" value="1"/>
</dbReference>
<feature type="domain" description="Helicase ATP-binding" evidence="5">
    <location>
        <begin position="202"/>
        <end position="381"/>
    </location>
</feature>
<dbReference type="FunFam" id="1.10.10.10:FF:000012">
    <property type="entry name" value="U5 small nuclear ribonucleoprotein helicase"/>
    <property type="match status" value="1"/>
</dbReference>
<dbReference type="GO" id="GO:0003676">
    <property type="term" value="F:nucleic acid binding"/>
    <property type="evidence" value="ECO:0007669"/>
    <property type="project" value="InterPro"/>
</dbReference>
<feature type="domain" description="Helicase C-terminal" evidence="6">
    <location>
        <begin position="1276"/>
        <end position="1479"/>
    </location>
</feature>
<evidence type="ECO:0000259" key="5">
    <source>
        <dbReference type="PROSITE" id="PS51192"/>
    </source>
</evidence>
<dbReference type="SUPFAM" id="SSF52540">
    <property type="entry name" value="P-loop containing nucleoside triphosphate hydrolases"/>
    <property type="match status" value="3"/>
</dbReference>
<dbReference type="PROSITE" id="PS51194">
    <property type="entry name" value="HELICASE_CTER"/>
    <property type="match status" value="2"/>
</dbReference>
<dbReference type="InterPro" id="IPR027417">
    <property type="entry name" value="P-loop_NTPase"/>
</dbReference>
<dbReference type="Gene3D" id="3.40.50.300">
    <property type="entry name" value="P-loop containing nucleotide triphosphate hydrolases"/>
    <property type="match status" value="4"/>
</dbReference>
<dbReference type="GO" id="GO:0005524">
    <property type="term" value="F:ATP binding"/>
    <property type="evidence" value="ECO:0007669"/>
    <property type="project" value="UniProtKB-KW"/>
</dbReference>
<evidence type="ECO:0000256" key="1">
    <source>
        <dbReference type="ARBA" id="ARBA00022741"/>
    </source>
</evidence>
<evidence type="ECO:0000313" key="8">
    <source>
        <dbReference type="Proteomes" id="UP000274922"/>
    </source>
</evidence>
<dbReference type="FunFam" id="3.40.50.300:FF:000231">
    <property type="entry name" value="Activating signal cointegrator 1 complex subunit 3"/>
    <property type="match status" value="1"/>
</dbReference>
<gene>
    <name evidence="7" type="ORF">CXG81DRAFT_8703</name>
</gene>
<dbReference type="InterPro" id="IPR001650">
    <property type="entry name" value="Helicase_C-like"/>
</dbReference>
<protein>
    <recommendedName>
        <fullName evidence="9">Sec63-domain-containing protein</fullName>
    </recommendedName>
</protein>